<keyword evidence="5" id="KW-1133">Transmembrane helix</keyword>
<dbReference type="EMBL" id="CP003940">
    <property type="protein sequence ID" value="AFZ46596.1"/>
    <property type="molecule type" value="Genomic_DNA"/>
</dbReference>
<dbReference type="GO" id="GO:0005776">
    <property type="term" value="C:autophagosome"/>
    <property type="evidence" value="ECO:0007669"/>
    <property type="project" value="TreeGrafter"/>
</dbReference>
<keyword evidence="5" id="KW-0472">Membrane</keyword>
<dbReference type="Gene3D" id="1.10.510.10">
    <property type="entry name" value="Transferase(Phosphotransferase) domain 1"/>
    <property type="match status" value="1"/>
</dbReference>
<dbReference type="PROSITE" id="PS50011">
    <property type="entry name" value="PROTEIN_KINASE_DOM"/>
    <property type="match status" value="1"/>
</dbReference>
<dbReference type="GO" id="GO:0004674">
    <property type="term" value="F:protein serine/threonine kinase activity"/>
    <property type="evidence" value="ECO:0007669"/>
    <property type="project" value="UniProtKB-KW"/>
</dbReference>
<keyword evidence="5" id="KW-0812">Transmembrane</keyword>
<feature type="transmembrane region" description="Helical" evidence="5">
    <location>
        <begin position="395"/>
        <end position="417"/>
    </location>
</feature>
<dbReference type="InterPro" id="IPR011009">
    <property type="entry name" value="Kinase-like_dom_sf"/>
</dbReference>
<keyword evidence="1" id="KW-0808">Transferase</keyword>
<protein>
    <submittedName>
        <fullName evidence="7">Serine/threonine protein kinase</fullName>
    </submittedName>
</protein>
<dbReference type="GO" id="GO:0005829">
    <property type="term" value="C:cytosol"/>
    <property type="evidence" value="ECO:0007669"/>
    <property type="project" value="TreeGrafter"/>
</dbReference>
<accession>K9YHZ8</accession>
<gene>
    <name evidence="7" type="ordered locus">Cyast_0619</name>
</gene>
<keyword evidence="2" id="KW-0547">Nucleotide-binding</keyword>
<dbReference type="PANTHER" id="PTHR24348">
    <property type="entry name" value="SERINE/THREONINE-PROTEIN KINASE UNC-51-RELATED"/>
    <property type="match status" value="1"/>
</dbReference>
<dbReference type="PROSITE" id="PS00108">
    <property type="entry name" value="PROTEIN_KINASE_ST"/>
    <property type="match status" value="1"/>
</dbReference>
<dbReference type="SMART" id="SM00220">
    <property type="entry name" value="S_TKc"/>
    <property type="match status" value="1"/>
</dbReference>
<dbReference type="CDD" id="cd14014">
    <property type="entry name" value="STKc_PknB_like"/>
    <property type="match status" value="1"/>
</dbReference>
<dbReference type="BioCyc" id="CSTA292563:G1353-625-MONOMER"/>
<evidence type="ECO:0000259" key="6">
    <source>
        <dbReference type="PROSITE" id="PS50011"/>
    </source>
</evidence>
<sequence>MSDQPIKKKILREDTEVSSQNTTIEINTKIEDINSTEFGEKTTLDNNLGLENTTQNTYERKKKEDYFIGNKCGENKQYLIAKFIAKGGMGNIYLGVNQSTDIKQDFVVIKFLDQELLKVENPEDIKQRFQREIKLLSKLDHPNIVKILDQGIYDIEDDEQEISIPFFVMEYLQGETLDNYLIKKQKLSLEESLLIITQILAGLRTAHQEGIIHRDLKPENIFLIPTLNNKHIVKILDFGIARKIDSMSMVRLTKMNDYFASPYYISPEHIYGINHLDARSDIYNLGLIFYEIVTGNKPFTDCDELLATKGWLGVHNHQNPIPPNQQIGCEDIPPLLNDIILRCLTKKPNHRFPTAEAMLVEIVDVSSAILSSGAPSSFSTSGQNFFDSLGIKNQIMLWLIISFTMGILMTILTIVFVNTVNNNQNISIEEIKSNIS</sequence>
<evidence type="ECO:0000256" key="1">
    <source>
        <dbReference type="ARBA" id="ARBA00022679"/>
    </source>
</evidence>
<evidence type="ECO:0000256" key="4">
    <source>
        <dbReference type="ARBA" id="ARBA00022840"/>
    </source>
</evidence>
<dbReference type="GO" id="GO:0000407">
    <property type="term" value="C:phagophore assembly site"/>
    <property type="evidence" value="ECO:0007669"/>
    <property type="project" value="TreeGrafter"/>
</dbReference>
<keyword evidence="3 7" id="KW-0418">Kinase</keyword>
<dbReference type="InterPro" id="IPR000719">
    <property type="entry name" value="Prot_kinase_dom"/>
</dbReference>
<evidence type="ECO:0000313" key="7">
    <source>
        <dbReference type="EMBL" id="AFZ46596.1"/>
    </source>
</evidence>
<reference evidence="8" key="1">
    <citation type="journal article" date="2013" name="Proc. Natl. Acad. Sci. U.S.A.">
        <title>Improving the coverage of the cyanobacterial phylum using diversity-driven genome sequencing.</title>
        <authorList>
            <person name="Shih P.M."/>
            <person name="Wu D."/>
            <person name="Latifi A."/>
            <person name="Axen S.D."/>
            <person name="Fewer D.P."/>
            <person name="Talla E."/>
            <person name="Calteau A."/>
            <person name="Cai F."/>
            <person name="Tandeau de Marsac N."/>
            <person name="Rippka R."/>
            <person name="Herdman M."/>
            <person name="Sivonen K."/>
            <person name="Coursin T."/>
            <person name="Laurent T."/>
            <person name="Goodwin L."/>
            <person name="Nolan M."/>
            <person name="Davenport K.W."/>
            <person name="Han C.S."/>
            <person name="Rubin E.M."/>
            <person name="Eisen J.A."/>
            <person name="Woyke T."/>
            <person name="Gugger M."/>
            <person name="Kerfeld C.A."/>
        </authorList>
    </citation>
    <scope>NUCLEOTIDE SEQUENCE [LARGE SCALE GENOMIC DNA]</scope>
    <source>
        <strain evidence="8">ATCC 29140 / PCC 7202</strain>
    </source>
</reference>
<evidence type="ECO:0000256" key="5">
    <source>
        <dbReference type="SAM" id="Phobius"/>
    </source>
</evidence>
<dbReference type="SUPFAM" id="SSF56112">
    <property type="entry name" value="Protein kinase-like (PK-like)"/>
    <property type="match status" value="1"/>
</dbReference>
<keyword evidence="8" id="KW-1185">Reference proteome</keyword>
<evidence type="ECO:0000256" key="2">
    <source>
        <dbReference type="ARBA" id="ARBA00022741"/>
    </source>
</evidence>
<evidence type="ECO:0000313" key="8">
    <source>
        <dbReference type="Proteomes" id="UP000010483"/>
    </source>
</evidence>
<organism evidence="7 8">
    <name type="scientific">Cyanobacterium stanieri (strain ATCC 29140 / PCC 7202)</name>
    <dbReference type="NCBI Taxonomy" id="292563"/>
    <lineage>
        <taxon>Bacteria</taxon>
        <taxon>Bacillati</taxon>
        <taxon>Cyanobacteriota</taxon>
        <taxon>Cyanophyceae</taxon>
        <taxon>Oscillatoriophycideae</taxon>
        <taxon>Chroococcales</taxon>
        <taxon>Geminocystaceae</taxon>
        <taxon>Cyanobacterium</taxon>
    </lineage>
</organism>
<dbReference type="Pfam" id="PF00069">
    <property type="entry name" value="Pkinase"/>
    <property type="match status" value="1"/>
</dbReference>
<feature type="domain" description="Protein kinase" evidence="6">
    <location>
        <begin position="78"/>
        <end position="363"/>
    </location>
</feature>
<dbReference type="AlphaFoldDB" id="K9YHZ8"/>
<dbReference type="HOGENOM" id="CLU_628094_0_0_3"/>
<dbReference type="GO" id="GO:0005524">
    <property type="term" value="F:ATP binding"/>
    <property type="evidence" value="ECO:0007669"/>
    <property type="project" value="UniProtKB-KW"/>
</dbReference>
<keyword evidence="4" id="KW-0067">ATP-binding</keyword>
<dbReference type="InterPro" id="IPR045269">
    <property type="entry name" value="Atg1-like"/>
</dbReference>
<dbReference type="GO" id="GO:0016020">
    <property type="term" value="C:membrane"/>
    <property type="evidence" value="ECO:0007669"/>
    <property type="project" value="TreeGrafter"/>
</dbReference>
<keyword evidence="7" id="KW-0723">Serine/threonine-protein kinase</keyword>
<dbReference type="KEGG" id="csn:Cyast_0619"/>
<name>K9YHZ8_CYASC</name>
<dbReference type="eggNOG" id="COG0515">
    <property type="taxonomic scope" value="Bacteria"/>
</dbReference>
<dbReference type="InterPro" id="IPR008271">
    <property type="entry name" value="Ser/Thr_kinase_AS"/>
</dbReference>
<dbReference type="PANTHER" id="PTHR24348:SF22">
    <property type="entry name" value="NON-SPECIFIC SERINE_THREONINE PROTEIN KINASE"/>
    <property type="match status" value="1"/>
</dbReference>
<evidence type="ECO:0000256" key="3">
    <source>
        <dbReference type="ARBA" id="ARBA00022777"/>
    </source>
</evidence>
<dbReference type="Proteomes" id="UP000010483">
    <property type="component" value="Chromosome"/>
</dbReference>
<proteinExistence type="predicted"/>
<dbReference type="STRING" id="292563.Cyast_0619"/>